<dbReference type="GO" id="GO:0005524">
    <property type="term" value="F:ATP binding"/>
    <property type="evidence" value="ECO:0007669"/>
    <property type="project" value="UniProtKB-UniRule"/>
</dbReference>
<dbReference type="PANTHER" id="PTHR43977">
    <property type="entry name" value="STRUCTURAL MAINTENANCE OF CHROMOSOMES PROTEIN 3"/>
    <property type="match status" value="1"/>
</dbReference>
<comment type="subcellular location">
    <subcellularLocation>
        <location evidence="1 7">Cytoplasm</location>
    </subcellularLocation>
</comment>
<dbReference type="GO" id="GO:0016887">
    <property type="term" value="F:ATP hydrolysis activity"/>
    <property type="evidence" value="ECO:0007669"/>
    <property type="project" value="InterPro"/>
</dbReference>
<keyword evidence="2 7" id="KW-0963">Cytoplasm</keyword>
<feature type="coiled-coil region" evidence="7">
    <location>
        <begin position="269"/>
        <end position="317"/>
    </location>
</feature>
<comment type="similarity">
    <text evidence="7">Belongs to the SMC family.</text>
</comment>
<dbReference type="GO" id="GO:0030261">
    <property type="term" value="P:chromosome condensation"/>
    <property type="evidence" value="ECO:0007669"/>
    <property type="project" value="InterPro"/>
</dbReference>
<feature type="coiled-coil region" evidence="7">
    <location>
        <begin position="171"/>
        <end position="208"/>
    </location>
</feature>
<reference evidence="9" key="2">
    <citation type="journal article" date="2021" name="PeerJ">
        <title>Extensive microbial diversity within the chicken gut microbiome revealed by metagenomics and culture.</title>
        <authorList>
            <person name="Gilroy R."/>
            <person name="Ravi A."/>
            <person name="Getino M."/>
            <person name="Pursley I."/>
            <person name="Horton D.L."/>
            <person name="Alikhan N.F."/>
            <person name="Baker D."/>
            <person name="Gharbi K."/>
            <person name="Hall N."/>
            <person name="Watson M."/>
            <person name="Adriaenssens E.M."/>
            <person name="Foster-Nyarko E."/>
            <person name="Jarju S."/>
            <person name="Secka A."/>
            <person name="Antonio M."/>
            <person name="Oren A."/>
            <person name="Chaudhuri R.R."/>
            <person name="La Ragione R."/>
            <person name="Hildebrand F."/>
            <person name="Pallen M.J."/>
        </authorList>
    </citation>
    <scope>NUCLEOTIDE SEQUENCE</scope>
    <source>
        <strain evidence="9">F6-4510</strain>
    </source>
</reference>
<dbReference type="GO" id="GO:0003677">
    <property type="term" value="F:DNA binding"/>
    <property type="evidence" value="ECO:0007669"/>
    <property type="project" value="UniProtKB-UniRule"/>
</dbReference>
<keyword evidence="4 7" id="KW-0067">ATP-binding</keyword>
<protein>
    <recommendedName>
        <fullName evidence="7">Chromosome partition protein Smc</fullName>
    </recommendedName>
</protein>
<dbReference type="InterPro" id="IPR010935">
    <property type="entry name" value="SMC_hinge"/>
</dbReference>
<evidence type="ECO:0000259" key="8">
    <source>
        <dbReference type="SMART" id="SM00968"/>
    </source>
</evidence>
<dbReference type="GO" id="GO:0006260">
    <property type="term" value="P:DNA replication"/>
    <property type="evidence" value="ECO:0007669"/>
    <property type="project" value="UniProtKB-UniRule"/>
</dbReference>
<dbReference type="PIRSF" id="PIRSF005719">
    <property type="entry name" value="SMC"/>
    <property type="match status" value="1"/>
</dbReference>
<dbReference type="HAMAP" id="MF_01894">
    <property type="entry name" value="Smc_prok"/>
    <property type="match status" value="1"/>
</dbReference>
<dbReference type="EMBL" id="JADIMX010000075">
    <property type="protein sequence ID" value="MBO8434430.1"/>
    <property type="molecule type" value="Genomic_DNA"/>
</dbReference>
<dbReference type="FunFam" id="3.40.50.300:FF:000901">
    <property type="entry name" value="Chromosome partition protein Smc"/>
    <property type="match status" value="1"/>
</dbReference>
<dbReference type="NCBIfam" id="TIGR02168">
    <property type="entry name" value="SMC_prok_B"/>
    <property type="match status" value="1"/>
</dbReference>
<dbReference type="Gene3D" id="1.20.1060.20">
    <property type="match status" value="1"/>
</dbReference>
<dbReference type="Proteomes" id="UP000823611">
    <property type="component" value="Unassembled WGS sequence"/>
</dbReference>
<dbReference type="InterPro" id="IPR036277">
    <property type="entry name" value="SMC_hinge_sf"/>
</dbReference>
<evidence type="ECO:0000313" key="9">
    <source>
        <dbReference type="EMBL" id="MBO8434430.1"/>
    </source>
</evidence>
<dbReference type="SMART" id="SM00968">
    <property type="entry name" value="SMC_hinge"/>
    <property type="match status" value="1"/>
</dbReference>
<comment type="function">
    <text evidence="7">Required for chromosome condensation and partitioning.</text>
</comment>
<comment type="domain">
    <text evidence="7">Contains large globular domains required for ATP hydrolysis at each terminus and a third globular domain forming a flexible hinge near the middle of the molecule. These domains are separated by coiled-coil structures.</text>
</comment>
<organism evidence="9 10">
    <name type="scientific">Candidatus Fimicola merdigallinarum</name>
    <dbReference type="NCBI Taxonomy" id="2840819"/>
    <lineage>
        <taxon>Bacteria</taxon>
        <taxon>Bacillati</taxon>
        <taxon>Bacillota</taxon>
        <taxon>Clostridia</taxon>
        <taxon>Lachnospirales</taxon>
        <taxon>Lachnospiraceae</taxon>
        <taxon>Lachnospiraceae incertae sedis</taxon>
        <taxon>Candidatus Fimicola</taxon>
    </lineage>
</organism>
<dbReference type="AlphaFoldDB" id="A0A9D9DWV8"/>
<dbReference type="InterPro" id="IPR003395">
    <property type="entry name" value="RecF/RecN/SMC_N"/>
</dbReference>
<dbReference type="SUPFAM" id="SSF75553">
    <property type="entry name" value="Smc hinge domain"/>
    <property type="match status" value="1"/>
</dbReference>
<reference evidence="9" key="1">
    <citation type="submission" date="2020-10" db="EMBL/GenBank/DDBJ databases">
        <authorList>
            <person name="Gilroy R."/>
        </authorList>
    </citation>
    <scope>NUCLEOTIDE SEQUENCE</scope>
    <source>
        <strain evidence="9">F6-4510</strain>
    </source>
</reference>
<name>A0A9D9DWV8_9FIRM</name>
<dbReference type="FunFam" id="3.40.50.300:FF:000984">
    <property type="entry name" value="Chromosome partition protein Smc"/>
    <property type="match status" value="1"/>
</dbReference>
<sequence>MYLKRLDLQGFKSFPEKVKLDFNKGITAVVGPNGSGKSNISDSVRWVLGEQKAKTLRGDKMEDIIFAGTESRKPLGFAEVSITIDNNDGKMPIEYTEVTVTRRVYRSGESEYLINGTNCRLKDVHELFMDTGIGREGYSIIGQGKIDEILSSKSDDRRRLFEEAIGIVKFKNRRQETYMRLEKEQKNLERAEDIISELESQIEPLEEQSETAKKYLVLKEKLKECDINIFKFERNSIEKEIDEIGDKLTIYGESVKEKEEYGESVREKIHALKSLYDEYNESIQNINDDIAEKRGHLEKLESTIKLIEEQIVHSLSNIERAKSDKAKAYETITKNKDSIDMEKSKITAYEINLKANNDRLSSLEAEFSKLSSALSENESIIEENKSEMIEKIRISTELKGDISRAESMDSQYARRKEQLDNEKAYIESQIRDSEIHIEALKKHIEINGQKHKEIEEKISNLDMKRKNFINNNDIIKAMLSTKEREYNEKNSRLSILSDMEKEHDGFYKSVKSILKLSSQGDRRFKGVMGAVGEIFSVDKKYETAIEIALGGALQNIVTDNEESAKISIEYLKRNNLGRATFLPISAVKGKDIGSDKNRILSEKGIIGTADSIVKYDSMYDGIAKFLLGRVIVAENLNYAVDFSKKYRYAYKVVTLDGDTVGVGGAMTGGSVSKKASGIFSRSREIAELKEYIENFKKELDEIRNKLLSGEKSIEKISNDISNMNISLREISLKNENAENDILRTKKSLEEKKEKLNLYIVEEKQLDEQSSFAKTDLEKAKEKLEETENDIKRIEEILSKYQTNVESEKTHQSDLLNEITDIKINISNIEQSRRNSYETIKRIELDISELEKDIKLFDSDSHKLNTDIENRREDIKKTEESIGITKKNIEVLQNRLSETVEKRKSSQEQSEKLEEEIRDCSDYIAKLKNDSVRIEARREKLFEDRDRISRDIRDEYDIMPEEISKDTENLPSVDSIKKDAYNLKVEIKNLGSVNVDAIERYKEVKERYTFLCTQRDDIIEAEEKLQGIIAELTTLMENQFREQFEIISKNFNETFREMFGGGKAYLKLSDESDVLSSGIEIIAQPPGKNLQNMMLLSGGERALTAISILFSILKMKPSPFCILDEIEAALDDANVKRYANYLRKFSGETQFIVITHRKGTMESADVMYGITMQEKGVSKLISVDFADSMDYS</sequence>
<dbReference type="InterPro" id="IPR011890">
    <property type="entry name" value="SMC_prok"/>
</dbReference>
<keyword evidence="3 7" id="KW-0547">Nucleotide-binding</keyword>
<dbReference type="CDD" id="cd03278">
    <property type="entry name" value="ABC_SMC_barmotin"/>
    <property type="match status" value="2"/>
</dbReference>
<evidence type="ECO:0000313" key="10">
    <source>
        <dbReference type="Proteomes" id="UP000823611"/>
    </source>
</evidence>
<keyword evidence="6 7" id="KW-0238">DNA-binding</keyword>
<evidence type="ECO:0000256" key="3">
    <source>
        <dbReference type="ARBA" id="ARBA00022741"/>
    </source>
</evidence>
<keyword evidence="5 7" id="KW-0175">Coiled coil</keyword>
<comment type="subunit">
    <text evidence="7">Homodimer.</text>
</comment>
<dbReference type="Pfam" id="PF02463">
    <property type="entry name" value="SMC_N"/>
    <property type="match status" value="1"/>
</dbReference>
<feature type="coiled-coil region" evidence="7">
    <location>
        <begin position="832"/>
        <end position="943"/>
    </location>
</feature>
<evidence type="ECO:0000256" key="5">
    <source>
        <dbReference type="ARBA" id="ARBA00023054"/>
    </source>
</evidence>
<gene>
    <name evidence="7 9" type="primary">smc</name>
    <name evidence="9" type="ORF">IAC55_03800</name>
</gene>
<evidence type="ECO:0000256" key="2">
    <source>
        <dbReference type="ARBA" id="ARBA00022490"/>
    </source>
</evidence>
<dbReference type="Gene3D" id="6.10.140.1720">
    <property type="match status" value="1"/>
</dbReference>
<dbReference type="InterPro" id="IPR024704">
    <property type="entry name" value="SMC"/>
</dbReference>
<dbReference type="SUPFAM" id="SSF52540">
    <property type="entry name" value="P-loop containing nucleoside triphosphate hydrolases"/>
    <property type="match status" value="1"/>
</dbReference>
<evidence type="ECO:0000256" key="7">
    <source>
        <dbReference type="HAMAP-Rule" id="MF_01894"/>
    </source>
</evidence>
<dbReference type="GO" id="GO:0005694">
    <property type="term" value="C:chromosome"/>
    <property type="evidence" value="ECO:0007669"/>
    <property type="project" value="InterPro"/>
</dbReference>
<dbReference type="GO" id="GO:0005737">
    <property type="term" value="C:cytoplasm"/>
    <property type="evidence" value="ECO:0007669"/>
    <property type="project" value="UniProtKB-SubCell"/>
</dbReference>
<feature type="domain" description="SMC hinge" evidence="8">
    <location>
        <begin position="525"/>
        <end position="643"/>
    </location>
</feature>
<dbReference type="InterPro" id="IPR027417">
    <property type="entry name" value="P-loop_NTPase"/>
</dbReference>
<dbReference type="Pfam" id="PF06470">
    <property type="entry name" value="SMC_hinge"/>
    <property type="match status" value="1"/>
</dbReference>
<evidence type="ECO:0000256" key="6">
    <source>
        <dbReference type="ARBA" id="ARBA00023125"/>
    </source>
</evidence>
<dbReference type="GO" id="GO:0007062">
    <property type="term" value="P:sister chromatid cohesion"/>
    <property type="evidence" value="ECO:0007669"/>
    <property type="project" value="InterPro"/>
</dbReference>
<proteinExistence type="inferred from homology"/>
<evidence type="ECO:0000256" key="4">
    <source>
        <dbReference type="ARBA" id="ARBA00022840"/>
    </source>
</evidence>
<dbReference type="GO" id="GO:0007059">
    <property type="term" value="P:chromosome segregation"/>
    <property type="evidence" value="ECO:0007669"/>
    <property type="project" value="UniProtKB-UniRule"/>
</dbReference>
<evidence type="ECO:0000256" key="1">
    <source>
        <dbReference type="ARBA" id="ARBA00004496"/>
    </source>
</evidence>
<dbReference type="Gene3D" id="3.40.50.300">
    <property type="entry name" value="P-loop containing nucleotide triphosphate hydrolases"/>
    <property type="match status" value="2"/>
</dbReference>
<dbReference type="Gene3D" id="3.30.70.1620">
    <property type="match status" value="1"/>
</dbReference>
<feature type="binding site" evidence="7">
    <location>
        <begin position="32"/>
        <end position="39"/>
    </location>
    <ligand>
        <name>ATP</name>
        <dbReference type="ChEBI" id="CHEBI:30616"/>
    </ligand>
</feature>
<feature type="coiled-coil region" evidence="7">
    <location>
        <begin position="685"/>
        <end position="803"/>
    </location>
</feature>
<accession>A0A9D9DWV8</accession>
<comment type="caution">
    <text evidence="9">The sequence shown here is derived from an EMBL/GenBank/DDBJ whole genome shotgun (WGS) entry which is preliminary data.</text>
</comment>